<comment type="similarity">
    <text evidence="1">Belongs to the carbon-nitrogen hydrolase superfamily. NIT1/NIT2 family.</text>
</comment>
<reference evidence="3" key="1">
    <citation type="journal article" date="2014" name="Int. J. Syst. Evol. Microbiol.">
        <title>Complete genome sequence of Corynebacterium casei LMG S-19264T (=DSM 44701T), isolated from a smear-ripened cheese.</title>
        <authorList>
            <consortium name="US DOE Joint Genome Institute (JGI-PGF)"/>
            <person name="Walter F."/>
            <person name="Albersmeier A."/>
            <person name="Kalinowski J."/>
            <person name="Ruckert C."/>
        </authorList>
    </citation>
    <scope>NUCLEOTIDE SEQUENCE</scope>
    <source>
        <strain evidence="3">NBRC 112290</strain>
    </source>
</reference>
<protein>
    <submittedName>
        <fullName evidence="3">Amidohydrolase</fullName>
    </submittedName>
</protein>
<gene>
    <name evidence="3" type="ORF">GCM10025875_05290</name>
</gene>
<proteinExistence type="inferred from homology"/>
<accession>A0AA37UU42</accession>
<evidence type="ECO:0000259" key="2">
    <source>
        <dbReference type="PROSITE" id="PS50263"/>
    </source>
</evidence>
<organism evidence="3 4">
    <name type="scientific">Litorihabitans aurantiacus</name>
    <dbReference type="NCBI Taxonomy" id="1930061"/>
    <lineage>
        <taxon>Bacteria</taxon>
        <taxon>Bacillati</taxon>
        <taxon>Actinomycetota</taxon>
        <taxon>Actinomycetes</taxon>
        <taxon>Micrococcales</taxon>
        <taxon>Beutenbergiaceae</taxon>
        <taxon>Litorihabitans</taxon>
    </lineage>
</organism>
<dbReference type="Pfam" id="PF00795">
    <property type="entry name" value="CN_hydrolase"/>
    <property type="match status" value="1"/>
</dbReference>
<dbReference type="EMBL" id="BSUM01000001">
    <property type="protein sequence ID" value="GMA30537.1"/>
    <property type="molecule type" value="Genomic_DNA"/>
</dbReference>
<dbReference type="PROSITE" id="PS50263">
    <property type="entry name" value="CN_HYDROLASE"/>
    <property type="match status" value="1"/>
</dbReference>
<dbReference type="SUPFAM" id="SSF56317">
    <property type="entry name" value="Carbon-nitrogen hydrolase"/>
    <property type="match status" value="1"/>
</dbReference>
<dbReference type="PANTHER" id="PTHR23088:SF27">
    <property type="entry name" value="DEAMINATED GLUTATHIONE AMIDASE"/>
    <property type="match status" value="1"/>
</dbReference>
<dbReference type="InterPro" id="IPR003010">
    <property type="entry name" value="C-N_Hydrolase"/>
</dbReference>
<name>A0AA37UU42_9MICO</name>
<reference evidence="3" key="2">
    <citation type="submission" date="2023-02" db="EMBL/GenBank/DDBJ databases">
        <authorList>
            <person name="Sun Q."/>
            <person name="Mori K."/>
        </authorList>
    </citation>
    <scope>NUCLEOTIDE SEQUENCE</scope>
    <source>
        <strain evidence="3">NBRC 112290</strain>
    </source>
</reference>
<dbReference type="AlphaFoldDB" id="A0AA37UU42"/>
<dbReference type="RefSeq" id="WP_284249176.1">
    <property type="nucleotide sequence ID" value="NZ_BSUM01000001.1"/>
</dbReference>
<sequence>MRIAVAQLDAARDRAGVRDGGGPTGAADPVDAVVDPVVDVVARAAAAGADLVVLPEYASGWSDPLTADLVQEPDGEFLRAVRDAAAEHGVTVVVGTVLAAEVPDRARNVTIVVGPDGRDLGRYAKVHLYDAYGARESDVLEAGDPVGDGAPLVVTVPTSEGPLHLGVVTCYDLRFPEAFRALVDAGDGDGAPDVVAPDVVAVGAAWAAGEGKAEQLRVLARARAIESTSWVALASQNGPGRVGGSVVVDPTGAVVAEAIDDGAHLVVSDLDLAALARVRRTSPVLAHRRYRVVPR</sequence>
<dbReference type="Proteomes" id="UP001157161">
    <property type="component" value="Unassembled WGS sequence"/>
</dbReference>
<comment type="caution">
    <text evidence="3">The sequence shown here is derived from an EMBL/GenBank/DDBJ whole genome shotgun (WGS) entry which is preliminary data.</text>
</comment>
<evidence type="ECO:0000256" key="1">
    <source>
        <dbReference type="ARBA" id="ARBA00010613"/>
    </source>
</evidence>
<dbReference type="Gene3D" id="3.60.110.10">
    <property type="entry name" value="Carbon-nitrogen hydrolase"/>
    <property type="match status" value="1"/>
</dbReference>
<evidence type="ECO:0000313" key="3">
    <source>
        <dbReference type="EMBL" id="GMA30537.1"/>
    </source>
</evidence>
<dbReference type="InterPro" id="IPR001110">
    <property type="entry name" value="UPF0012_CS"/>
</dbReference>
<keyword evidence="4" id="KW-1185">Reference proteome</keyword>
<dbReference type="PANTHER" id="PTHR23088">
    <property type="entry name" value="NITRILASE-RELATED"/>
    <property type="match status" value="1"/>
</dbReference>
<evidence type="ECO:0000313" key="4">
    <source>
        <dbReference type="Proteomes" id="UP001157161"/>
    </source>
</evidence>
<dbReference type="PROSITE" id="PS01227">
    <property type="entry name" value="UPF0012"/>
    <property type="match status" value="1"/>
</dbReference>
<dbReference type="InterPro" id="IPR036526">
    <property type="entry name" value="C-N_Hydrolase_sf"/>
</dbReference>
<feature type="domain" description="CN hydrolase" evidence="2">
    <location>
        <begin position="1"/>
        <end position="272"/>
    </location>
</feature>